<comment type="caution">
    <text evidence="1">The sequence shown here is derived from an EMBL/GenBank/DDBJ whole genome shotgun (WGS) entry which is preliminary data.</text>
</comment>
<dbReference type="EMBL" id="CAJJDP010000138">
    <property type="protein sequence ID" value="CAD8206125.1"/>
    <property type="molecule type" value="Genomic_DNA"/>
</dbReference>
<evidence type="ECO:0000313" key="1">
    <source>
        <dbReference type="EMBL" id="CAD8206125.1"/>
    </source>
</evidence>
<protein>
    <submittedName>
        <fullName evidence="1">Uncharacterized protein</fullName>
    </submittedName>
</protein>
<organism evidence="1 2">
    <name type="scientific">Paramecium octaurelia</name>
    <dbReference type="NCBI Taxonomy" id="43137"/>
    <lineage>
        <taxon>Eukaryota</taxon>
        <taxon>Sar</taxon>
        <taxon>Alveolata</taxon>
        <taxon>Ciliophora</taxon>
        <taxon>Intramacronucleata</taxon>
        <taxon>Oligohymenophorea</taxon>
        <taxon>Peniculida</taxon>
        <taxon>Parameciidae</taxon>
        <taxon>Paramecium</taxon>
    </lineage>
</organism>
<accession>A0A8S1XYN7</accession>
<proteinExistence type="predicted"/>
<dbReference type="AlphaFoldDB" id="A0A8S1XYN7"/>
<name>A0A8S1XYN7_PAROT</name>
<keyword evidence="2" id="KW-1185">Reference proteome</keyword>
<sequence length="171" mass="20893">MYQKMVYRQIIQRKNLYLIRLQLNYIEIINQQLQIERRIFSIAQHIKLAIPRLAIYIKDACTIFRIREYLTPEISPSLGQNFQSLLFTLRKEKCCQEKKLLHVKYHIIVTIDNVNLFIFCKSHMKNYFVFSKNFKQRSNLISNFSDFNFKEQRRIHILCLSQKWQLFRILI</sequence>
<reference evidence="1" key="1">
    <citation type="submission" date="2021-01" db="EMBL/GenBank/DDBJ databases">
        <authorList>
            <consortium name="Genoscope - CEA"/>
            <person name="William W."/>
        </authorList>
    </citation>
    <scope>NUCLEOTIDE SEQUENCE</scope>
</reference>
<evidence type="ECO:0000313" key="2">
    <source>
        <dbReference type="Proteomes" id="UP000683925"/>
    </source>
</evidence>
<dbReference type="Proteomes" id="UP000683925">
    <property type="component" value="Unassembled WGS sequence"/>
</dbReference>
<gene>
    <name evidence="1" type="ORF">POCTA_138.1.T1370055</name>
</gene>